<gene>
    <name evidence="1" type="ORF">PSTG_03396</name>
</gene>
<comment type="caution">
    <text evidence="1">The sequence shown here is derived from an EMBL/GenBank/DDBJ whole genome shotgun (WGS) entry which is preliminary data.</text>
</comment>
<sequence length="205" mass="22447">MINHSCDVIDVTARFTSNSLESIFIALQSDTNSVSLTCGSPLTRARGGIDIPTKEISQEAEANRSAYLRVLGGEIAMNTIVAGILVAKITDPIPPEKWLNKMDHGQMIANAYGRPVVFLSLESCASFFPTRLGPNDSTSVSDPVYLLHVSGHHWVLADVQDVNGMKPIPPVVGSSRVTSQSTKEWKLKFKQHLTLYNQEVKRVKA</sequence>
<dbReference type="AlphaFoldDB" id="A0A0L0VWV8"/>
<organism evidence="1 2">
    <name type="scientific">Puccinia striiformis f. sp. tritici PST-78</name>
    <dbReference type="NCBI Taxonomy" id="1165861"/>
    <lineage>
        <taxon>Eukaryota</taxon>
        <taxon>Fungi</taxon>
        <taxon>Dikarya</taxon>
        <taxon>Basidiomycota</taxon>
        <taxon>Pucciniomycotina</taxon>
        <taxon>Pucciniomycetes</taxon>
        <taxon>Pucciniales</taxon>
        <taxon>Pucciniaceae</taxon>
        <taxon>Puccinia</taxon>
    </lineage>
</organism>
<evidence type="ECO:0008006" key="3">
    <source>
        <dbReference type="Google" id="ProtNLM"/>
    </source>
</evidence>
<dbReference type="EMBL" id="AJIL01000017">
    <property type="protein sequence ID" value="KNF03455.1"/>
    <property type="molecule type" value="Genomic_DNA"/>
</dbReference>
<protein>
    <recommendedName>
        <fullName evidence="3">OTU domain-containing protein</fullName>
    </recommendedName>
</protein>
<name>A0A0L0VWV8_9BASI</name>
<proteinExistence type="predicted"/>
<accession>A0A0L0VWV8</accession>
<evidence type="ECO:0000313" key="2">
    <source>
        <dbReference type="Proteomes" id="UP000054564"/>
    </source>
</evidence>
<keyword evidence="2" id="KW-1185">Reference proteome</keyword>
<dbReference type="Proteomes" id="UP000054564">
    <property type="component" value="Unassembled WGS sequence"/>
</dbReference>
<reference evidence="2" key="1">
    <citation type="submission" date="2014-03" db="EMBL/GenBank/DDBJ databases">
        <title>The Genome Sequence of Puccinia striiformis f. sp. tritici PST-78.</title>
        <authorList>
            <consortium name="The Broad Institute Genome Sequencing Platform"/>
            <person name="Cuomo C."/>
            <person name="Hulbert S."/>
            <person name="Chen X."/>
            <person name="Walker B."/>
            <person name="Young S.K."/>
            <person name="Zeng Q."/>
            <person name="Gargeya S."/>
            <person name="Fitzgerald M."/>
            <person name="Haas B."/>
            <person name="Abouelleil A."/>
            <person name="Alvarado L."/>
            <person name="Arachchi H.M."/>
            <person name="Berlin A.M."/>
            <person name="Chapman S.B."/>
            <person name="Goldberg J."/>
            <person name="Griggs A."/>
            <person name="Gujja S."/>
            <person name="Hansen M."/>
            <person name="Howarth C."/>
            <person name="Imamovic A."/>
            <person name="Larimer J."/>
            <person name="McCowan C."/>
            <person name="Montmayeur A."/>
            <person name="Murphy C."/>
            <person name="Neiman D."/>
            <person name="Pearson M."/>
            <person name="Priest M."/>
            <person name="Roberts A."/>
            <person name="Saif S."/>
            <person name="Shea T."/>
            <person name="Sisk P."/>
            <person name="Sykes S."/>
            <person name="Wortman J."/>
            <person name="Nusbaum C."/>
            <person name="Birren B."/>
        </authorList>
    </citation>
    <scope>NUCLEOTIDE SEQUENCE [LARGE SCALE GENOMIC DNA]</scope>
    <source>
        <strain evidence="2">race PST-78</strain>
    </source>
</reference>
<evidence type="ECO:0000313" key="1">
    <source>
        <dbReference type="EMBL" id="KNF03455.1"/>
    </source>
</evidence>